<evidence type="ECO:0000256" key="9">
    <source>
        <dbReference type="ARBA" id="ARBA00023004"/>
    </source>
</evidence>
<keyword evidence="9 12" id="KW-0408">Iron</keyword>
<reference evidence="15" key="1">
    <citation type="submission" date="2021-09" db="EMBL/GenBank/DDBJ databases">
        <authorList>
            <consortium name="AG Swart"/>
            <person name="Singh M."/>
            <person name="Singh A."/>
            <person name="Seah K."/>
            <person name="Emmerich C."/>
        </authorList>
    </citation>
    <scope>NUCLEOTIDE SEQUENCE</scope>
    <source>
        <strain evidence="15">ATCC30299</strain>
    </source>
</reference>
<dbReference type="EC" id="1.13.11.5" evidence="4"/>
<keyword evidence="16" id="KW-1185">Reference proteome</keyword>
<feature type="binding site" evidence="12">
    <location>
        <position position="346"/>
    </location>
    <ligand>
        <name>homogentisate</name>
        <dbReference type="ChEBI" id="CHEBI:16169"/>
    </ligand>
</feature>
<dbReference type="GO" id="GO:0005737">
    <property type="term" value="C:cytoplasm"/>
    <property type="evidence" value="ECO:0007669"/>
    <property type="project" value="TreeGrafter"/>
</dbReference>
<name>A0AAU9JRH9_9CILI</name>
<dbReference type="GO" id="GO:0006559">
    <property type="term" value="P:L-phenylalanine catabolic process"/>
    <property type="evidence" value="ECO:0007669"/>
    <property type="project" value="UniProtKB-KW"/>
</dbReference>
<dbReference type="Pfam" id="PF04209">
    <property type="entry name" value="HgmA_C"/>
    <property type="match status" value="1"/>
</dbReference>
<dbReference type="InterPro" id="IPR014710">
    <property type="entry name" value="RmlC-like_jellyroll"/>
</dbReference>
<comment type="pathway">
    <text evidence="2">Amino-acid degradation; L-phenylalanine degradation; acetoacetate and fumarate from L-phenylalanine: step 4/6.</text>
</comment>
<feature type="active site" description="Proton acceptor" evidence="11">
    <location>
        <position position="288"/>
    </location>
</feature>
<feature type="binding site" evidence="12">
    <location>
        <position position="367"/>
    </location>
    <ligand>
        <name>homogentisate</name>
        <dbReference type="ChEBI" id="CHEBI:16169"/>
    </ligand>
</feature>
<dbReference type="Proteomes" id="UP001162131">
    <property type="component" value="Unassembled WGS sequence"/>
</dbReference>
<dbReference type="GO" id="GO:0006572">
    <property type="term" value="P:L-tyrosine catabolic process"/>
    <property type="evidence" value="ECO:0007669"/>
    <property type="project" value="UniProtKB-KW"/>
</dbReference>
<dbReference type="AlphaFoldDB" id="A0AAU9JRH9"/>
<evidence type="ECO:0000313" key="16">
    <source>
        <dbReference type="Proteomes" id="UP001162131"/>
    </source>
</evidence>
<gene>
    <name evidence="15" type="ORF">BSTOLATCC_MIC34138</name>
</gene>
<organism evidence="15 16">
    <name type="scientific">Blepharisma stoltei</name>
    <dbReference type="NCBI Taxonomy" id="1481888"/>
    <lineage>
        <taxon>Eukaryota</taxon>
        <taxon>Sar</taxon>
        <taxon>Alveolata</taxon>
        <taxon>Ciliophora</taxon>
        <taxon>Postciliodesmatophora</taxon>
        <taxon>Heterotrichea</taxon>
        <taxon>Heterotrichida</taxon>
        <taxon>Blepharismidae</taxon>
        <taxon>Blepharisma</taxon>
    </lineage>
</organism>
<comment type="cofactor">
    <cofactor evidence="1 12">
        <name>Fe cation</name>
        <dbReference type="ChEBI" id="CHEBI:24875"/>
    </cofactor>
</comment>
<dbReference type="Gene3D" id="2.60.120.10">
    <property type="entry name" value="Jelly Rolls"/>
    <property type="match status" value="1"/>
</dbReference>
<protein>
    <recommendedName>
        <fullName evidence="4">homogentisate 1,2-dioxygenase</fullName>
        <ecNumber evidence="4">1.13.11.5</ecNumber>
    </recommendedName>
</protein>
<evidence type="ECO:0000256" key="5">
    <source>
        <dbReference type="ARBA" id="ARBA00022723"/>
    </source>
</evidence>
<dbReference type="InterPro" id="IPR005708">
    <property type="entry name" value="Homogentis_dOase"/>
</dbReference>
<evidence type="ECO:0000313" key="15">
    <source>
        <dbReference type="EMBL" id="CAG9323489.1"/>
    </source>
</evidence>
<comment type="similarity">
    <text evidence="3">Belongs to the homogentisate dioxygenase family.</text>
</comment>
<feature type="binding site" evidence="12">
    <location>
        <position position="337"/>
    </location>
    <ligand>
        <name>Fe cation</name>
        <dbReference type="ChEBI" id="CHEBI:24875"/>
    </ligand>
</feature>
<evidence type="ECO:0000256" key="12">
    <source>
        <dbReference type="PIRSR" id="PIRSR605708-2"/>
    </source>
</evidence>
<keyword evidence="8" id="KW-0560">Oxidoreductase</keyword>
<keyword evidence="7" id="KW-0223">Dioxygenase</keyword>
<dbReference type="GO" id="GO:0046872">
    <property type="term" value="F:metal ion binding"/>
    <property type="evidence" value="ECO:0007669"/>
    <property type="project" value="UniProtKB-KW"/>
</dbReference>
<evidence type="ECO:0000256" key="2">
    <source>
        <dbReference type="ARBA" id="ARBA00004704"/>
    </source>
</evidence>
<dbReference type="InterPro" id="IPR011051">
    <property type="entry name" value="RmlC_Cupin_sf"/>
</dbReference>
<proteinExistence type="inferred from homology"/>
<feature type="domain" description="Homogentisate 1,2-dioxygenase C-terminal" evidence="13">
    <location>
        <begin position="277"/>
        <end position="429"/>
    </location>
</feature>
<dbReference type="PANTHER" id="PTHR11056">
    <property type="entry name" value="HOMOGENTISATE 1,2-DIOXYGENASE"/>
    <property type="match status" value="1"/>
</dbReference>
<evidence type="ECO:0000256" key="1">
    <source>
        <dbReference type="ARBA" id="ARBA00001962"/>
    </source>
</evidence>
<dbReference type="InterPro" id="IPR046452">
    <property type="entry name" value="HgmA_N"/>
</dbReference>
<evidence type="ECO:0000256" key="3">
    <source>
        <dbReference type="ARBA" id="ARBA00007757"/>
    </source>
</evidence>
<dbReference type="PANTHER" id="PTHR11056:SF0">
    <property type="entry name" value="HOMOGENTISATE 1,2-DIOXYGENASE"/>
    <property type="match status" value="1"/>
</dbReference>
<evidence type="ECO:0000256" key="11">
    <source>
        <dbReference type="PIRSR" id="PIRSR605708-1"/>
    </source>
</evidence>
<evidence type="ECO:0000259" key="13">
    <source>
        <dbReference type="Pfam" id="PF04209"/>
    </source>
</evidence>
<dbReference type="CDD" id="cd07000">
    <property type="entry name" value="cupin_HGO_N"/>
    <property type="match status" value="1"/>
</dbReference>
<keyword evidence="6" id="KW-0828">Tyrosine catabolism</keyword>
<dbReference type="GO" id="GO:0004411">
    <property type="term" value="F:homogentisate 1,2-dioxygenase activity"/>
    <property type="evidence" value="ECO:0007669"/>
    <property type="project" value="UniProtKB-EC"/>
</dbReference>
<evidence type="ECO:0000259" key="14">
    <source>
        <dbReference type="Pfam" id="PF20510"/>
    </source>
</evidence>
<dbReference type="InterPro" id="IPR046451">
    <property type="entry name" value="HgmA_C"/>
</dbReference>
<accession>A0AAU9JRH9</accession>
<dbReference type="SUPFAM" id="SSF51182">
    <property type="entry name" value="RmlC-like cupins"/>
    <property type="match status" value="1"/>
</dbReference>
<evidence type="ECO:0000256" key="4">
    <source>
        <dbReference type="ARBA" id="ARBA00013127"/>
    </source>
</evidence>
<keyword evidence="10" id="KW-0585">Phenylalanine catabolism</keyword>
<dbReference type="NCBIfam" id="TIGR01015">
    <property type="entry name" value="hmgA"/>
    <property type="match status" value="1"/>
</dbReference>
<evidence type="ECO:0000256" key="8">
    <source>
        <dbReference type="ARBA" id="ARBA00023002"/>
    </source>
</evidence>
<comment type="caution">
    <text evidence="15">The sequence shown here is derived from an EMBL/GenBank/DDBJ whole genome shotgun (WGS) entry which is preliminary data.</text>
</comment>
<dbReference type="EMBL" id="CAJZBQ010000034">
    <property type="protein sequence ID" value="CAG9323489.1"/>
    <property type="molecule type" value="Genomic_DNA"/>
</dbReference>
<feature type="binding site" evidence="12">
    <location>
        <position position="331"/>
    </location>
    <ligand>
        <name>Fe cation</name>
        <dbReference type="ChEBI" id="CHEBI:24875"/>
    </ligand>
</feature>
<dbReference type="Pfam" id="PF20510">
    <property type="entry name" value="HgmA_N"/>
    <property type="match status" value="1"/>
</dbReference>
<sequence>MADLAYQSGYGNMFETEAISGALPRGQCAPQVCPFNLYAEQLNGTAFTAPRALNQRSWMYKLRPSVSGQTPYQKIEAGQFSNAFSTFEVTPSQLRWRELPLPADGTQIDFVQGISTMGGIGDPTVKTGLAIYMYSCNTSMDNKAFYSADGDFLIVPQLGSLLIKTEMGRLSIEPQEIAVIPRGIKFAVYVQGDSRGYISEVFSGHFKIPDLGPIGANGLANPRDFYAPVAWYEDIDAEFTVVGKFGGELFQYTLPHSPFDVVAWHGNYTPYKYDLRNYNTMNTVSYDHADPCIFTVLTCQSLDPGTAVLDFVIFPPRWMVAEHTFRPPYYHRNTMTEFMGNIVGTYDAKTDGFVPGGASLHSCMSGHGPEAKVFEKGSTSKLEPVRYPDNNLQFMFETMFMLRIPSWALERERLDINYLECWKGLEKHFTP</sequence>
<feature type="domain" description="Homogentisate 1,2-dioxygenase N-terminal" evidence="14">
    <location>
        <begin position="5"/>
        <end position="275"/>
    </location>
</feature>
<keyword evidence="5 12" id="KW-0479">Metal-binding</keyword>
<evidence type="ECO:0000256" key="7">
    <source>
        <dbReference type="ARBA" id="ARBA00022964"/>
    </source>
</evidence>
<dbReference type="FunFam" id="2.60.120.10:FF:000034">
    <property type="entry name" value="Homogentisate 1,2-dioxygenase"/>
    <property type="match status" value="1"/>
</dbReference>
<evidence type="ECO:0000256" key="10">
    <source>
        <dbReference type="ARBA" id="ARBA00023232"/>
    </source>
</evidence>
<evidence type="ECO:0000256" key="6">
    <source>
        <dbReference type="ARBA" id="ARBA00022878"/>
    </source>
</evidence>